<evidence type="ECO:0000313" key="1">
    <source>
        <dbReference type="EMBL" id="KJJ85854.1"/>
    </source>
</evidence>
<dbReference type="Proteomes" id="UP000033428">
    <property type="component" value="Unassembled WGS sequence"/>
</dbReference>
<dbReference type="EMBL" id="JYNY01000059">
    <property type="protein sequence ID" value="KJJ85854.1"/>
    <property type="molecule type" value="Genomic_DNA"/>
</dbReference>
<organism evidence="1 2">
    <name type="scientific">Candidatus Omnitrophus magneticus</name>
    <dbReference type="NCBI Taxonomy" id="1609969"/>
    <lineage>
        <taxon>Bacteria</taxon>
        <taxon>Pseudomonadati</taxon>
        <taxon>Candidatus Omnitrophota</taxon>
        <taxon>Candidatus Omnitrophus</taxon>
    </lineage>
</organism>
<keyword evidence="2" id="KW-1185">Reference proteome</keyword>
<evidence type="ECO:0000313" key="2">
    <source>
        <dbReference type="Proteomes" id="UP000033428"/>
    </source>
</evidence>
<accession>A0A0F0CV03</accession>
<protein>
    <submittedName>
        <fullName evidence="1">Uncharacterized protein</fullName>
    </submittedName>
</protein>
<gene>
    <name evidence="1" type="ORF">OMAG_000276</name>
</gene>
<dbReference type="AlphaFoldDB" id="A0A0F0CV03"/>
<comment type="caution">
    <text evidence="1">The sequence shown here is derived from an EMBL/GenBank/DDBJ whole genome shotgun (WGS) entry which is preliminary data.</text>
</comment>
<name>A0A0F0CV03_9BACT</name>
<reference evidence="1 2" key="1">
    <citation type="submission" date="2015-02" db="EMBL/GenBank/DDBJ databases">
        <title>Single-cell genomics of uncultivated deep-branching MTB reveals a conserved set of magnetosome genes.</title>
        <authorList>
            <person name="Kolinko S."/>
            <person name="Richter M."/>
            <person name="Glockner F.O."/>
            <person name="Brachmann A."/>
            <person name="Schuler D."/>
        </authorList>
    </citation>
    <scope>NUCLEOTIDE SEQUENCE [LARGE SCALE GENOMIC DNA]</scope>
    <source>
        <strain evidence="1">SKK-01</strain>
    </source>
</reference>
<sequence>MKALSQNEVFCRPLINICGKKLFFQREKIVKKIKKYFFHFATAP</sequence>
<proteinExistence type="predicted"/>